<keyword evidence="1" id="KW-0175">Coiled coil</keyword>
<organism evidence="2">
    <name type="scientific">marine sediment metagenome</name>
    <dbReference type="NCBI Taxonomy" id="412755"/>
    <lineage>
        <taxon>unclassified sequences</taxon>
        <taxon>metagenomes</taxon>
        <taxon>ecological metagenomes</taxon>
    </lineage>
</organism>
<gene>
    <name evidence="2" type="ORF">LCGC14_0862980</name>
</gene>
<proteinExistence type="predicted"/>
<evidence type="ECO:0000313" key="2">
    <source>
        <dbReference type="EMBL" id="KKN27611.1"/>
    </source>
</evidence>
<dbReference type="PROSITE" id="PS51257">
    <property type="entry name" value="PROKAR_LIPOPROTEIN"/>
    <property type="match status" value="1"/>
</dbReference>
<dbReference type="EMBL" id="LAZR01002622">
    <property type="protein sequence ID" value="KKN27611.1"/>
    <property type="molecule type" value="Genomic_DNA"/>
</dbReference>
<evidence type="ECO:0000256" key="1">
    <source>
        <dbReference type="SAM" id="Coils"/>
    </source>
</evidence>
<protein>
    <submittedName>
        <fullName evidence="2">Uncharacterized protein</fullName>
    </submittedName>
</protein>
<name>A0A0F9RRI8_9ZZZZ</name>
<dbReference type="AlphaFoldDB" id="A0A0F9RRI8"/>
<comment type="caution">
    <text evidence="2">The sequence shown here is derived from an EMBL/GenBank/DDBJ whole genome shotgun (WGS) entry which is preliminary data.</text>
</comment>
<accession>A0A0F9RRI8</accession>
<sequence length="127" mass="15178">MRKLIFLIVLLVLIVLIGCNKQIEPECKNITKTIETIKYINNTIIEKVNITCNKESRELELIRRLKFLENQQDKTINDTECIIHNATEEKLQNCRNKNDMYKRDIDELDEEIEDCEKELCKWNSTWC</sequence>
<feature type="coiled-coil region" evidence="1">
    <location>
        <begin position="84"/>
        <end position="118"/>
    </location>
</feature>
<reference evidence="2" key="1">
    <citation type="journal article" date="2015" name="Nature">
        <title>Complex archaea that bridge the gap between prokaryotes and eukaryotes.</title>
        <authorList>
            <person name="Spang A."/>
            <person name="Saw J.H."/>
            <person name="Jorgensen S.L."/>
            <person name="Zaremba-Niedzwiedzka K."/>
            <person name="Martijn J."/>
            <person name="Lind A.E."/>
            <person name="van Eijk R."/>
            <person name="Schleper C."/>
            <person name="Guy L."/>
            <person name="Ettema T.J."/>
        </authorList>
    </citation>
    <scope>NUCLEOTIDE SEQUENCE</scope>
</reference>